<organism evidence="1 3">
    <name type="scientific">Pirellulimonas nuda</name>
    <dbReference type="NCBI Taxonomy" id="2528009"/>
    <lineage>
        <taxon>Bacteria</taxon>
        <taxon>Pseudomonadati</taxon>
        <taxon>Planctomycetota</taxon>
        <taxon>Planctomycetia</taxon>
        <taxon>Pirellulales</taxon>
        <taxon>Lacipirellulaceae</taxon>
        <taxon>Pirellulimonas</taxon>
    </lineage>
</organism>
<name>A0A518DCG1_9BACT</name>
<gene>
    <name evidence="1" type="ORF">Pla175_25020</name>
    <name evidence="2" type="ORF">Pla175_28920</name>
</gene>
<accession>A0A518DCG1</accession>
<evidence type="ECO:0000313" key="2">
    <source>
        <dbReference type="EMBL" id="QDU89500.1"/>
    </source>
</evidence>
<dbReference type="AlphaFoldDB" id="A0A518DCG1"/>
<dbReference type="EMBL" id="CP036291">
    <property type="protein sequence ID" value="QDU89116.1"/>
    <property type="molecule type" value="Genomic_DNA"/>
</dbReference>
<dbReference type="RefSeq" id="WP_145284994.1">
    <property type="nucleotide sequence ID" value="NZ_CP036291.1"/>
</dbReference>
<reference evidence="1 3" key="1">
    <citation type="submission" date="2019-02" db="EMBL/GenBank/DDBJ databases">
        <title>Deep-cultivation of Planctomycetes and their phenomic and genomic characterization uncovers novel biology.</title>
        <authorList>
            <person name="Wiegand S."/>
            <person name="Jogler M."/>
            <person name="Boedeker C."/>
            <person name="Pinto D."/>
            <person name="Vollmers J."/>
            <person name="Rivas-Marin E."/>
            <person name="Kohn T."/>
            <person name="Peeters S.H."/>
            <person name="Heuer A."/>
            <person name="Rast P."/>
            <person name="Oberbeckmann S."/>
            <person name="Bunk B."/>
            <person name="Jeske O."/>
            <person name="Meyerdierks A."/>
            <person name="Storesund J.E."/>
            <person name="Kallscheuer N."/>
            <person name="Luecker S."/>
            <person name="Lage O.M."/>
            <person name="Pohl T."/>
            <person name="Merkel B.J."/>
            <person name="Hornburger P."/>
            <person name="Mueller R.-W."/>
            <person name="Bruemmer F."/>
            <person name="Labrenz M."/>
            <person name="Spormann A.M."/>
            <person name="Op den Camp H."/>
            <person name="Overmann J."/>
            <person name="Amann R."/>
            <person name="Jetten M.S.M."/>
            <person name="Mascher T."/>
            <person name="Medema M.H."/>
            <person name="Devos D.P."/>
            <person name="Kaster A.-K."/>
            <person name="Ovreas L."/>
            <person name="Rohde M."/>
            <person name="Galperin M.Y."/>
            <person name="Jogler C."/>
        </authorList>
    </citation>
    <scope>NUCLEOTIDE SEQUENCE [LARGE SCALE GENOMIC DNA]</scope>
    <source>
        <strain evidence="1 3">Pla175</strain>
    </source>
</reference>
<evidence type="ECO:0000313" key="1">
    <source>
        <dbReference type="EMBL" id="QDU89116.1"/>
    </source>
</evidence>
<dbReference type="KEGG" id="pnd:Pla175_28920"/>
<protein>
    <submittedName>
        <fullName evidence="1">Uncharacterized protein</fullName>
    </submittedName>
</protein>
<evidence type="ECO:0000313" key="3">
    <source>
        <dbReference type="Proteomes" id="UP000317429"/>
    </source>
</evidence>
<proteinExistence type="predicted"/>
<dbReference type="EMBL" id="CP036291">
    <property type="protein sequence ID" value="QDU89500.1"/>
    <property type="molecule type" value="Genomic_DNA"/>
</dbReference>
<sequence length="97" mass="11189">MNDLCHKLQLLPEERALILKHGYPFERLENALKRWSKSQAIKRISVSEWELSMLIGELSRTFNHGEAGADEDDLIALCDRLEYTQQTGDGDLEMLGW</sequence>
<dbReference type="KEGG" id="pnd:Pla175_25020"/>
<keyword evidence="3" id="KW-1185">Reference proteome</keyword>
<dbReference type="Proteomes" id="UP000317429">
    <property type="component" value="Chromosome"/>
</dbReference>
<dbReference type="OrthoDB" id="277051at2"/>